<evidence type="ECO:0000256" key="2">
    <source>
        <dbReference type="SAM" id="MobiDB-lite"/>
    </source>
</evidence>
<dbReference type="RefSeq" id="XP_001031801.1">
    <property type="nucleotide sequence ID" value="XM_001031801.1"/>
</dbReference>
<dbReference type="KEGG" id="tet:TTHERM_00723230"/>
<reference evidence="4" key="1">
    <citation type="journal article" date="2006" name="PLoS Biol.">
        <title>Macronuclear genome sequence of the ciliate Tetrahymena thermophila, a model eukaryote.</title>
        <authorList>
            <person name="Eisen J.A."/>
            <person name="Coyne R.S."/>
            <person name="Wu M."/>
            <person name="Wu D."/>
            <person name="Thiagarajan M."/>
            <person name="Wortman J.R."/>
            <person name="Badger J.H."/>
            <person name="Ren Q."/>
            <person name="Amedeo P."/>
            <person name="Jones K.M."/>
            <person name="Tallon L.J."/>
            <person name="Delcher A.L."/>
            <person name="Salzberg S.L."/>
            <person name="Silva J.C."/>
            <person name="Haas B.J."/>
            <person name="Majoros W.H."/>
            <person name="Farzad M."/>
            <person name="Carlton J.M."/>
            <person name="Smith R.K. Jr."/>
            <person name="Garg J."/>
            <person name="Pearlman R.E."/>
            <person name="Karrer K.M."/>
            <person name="Sun L."/>
            <person name="Manning G."/>
            <person name="Elde N.C."/>
            <person name="Turkewitz A.P."/>
            <person name="Asai D.J."/>
            <person name="Wilkes D.E."/>
            <person name="Wang Y."/>
            <person name="Cai H."/>
            <person name="Collins K."/>
            <person name="Stewart B.A."/>
            <person name="Lee S.R."/>
            <person name="Wilamowska K."/>
            <person name="Weinberg Z."/>
            <person name="Ruzzo W.L."/>
            <person name="Wloga D."/>
            <person name="Gaertig J."/>
            <person name="Frankel J."/>
            <person name="Tsao C.-C."/>
            <person name="Gorovsky M.A."/>
            <person name="Keeling P.J."/>
            <person name="Waller R.F."/>
            <person name="Patron N.J."/>
            <person name="Cherry J.M."/>
            <person name="Stover N.A."/>
            <person name="Krieger C.J."/>
            <person name="del Toro C."/>
            <person name="Ryder H.F."/>
            <person name="Williamson S.C."/>
            <person name="Barbeau R.A."/>
            <person name="Hamilton E.P."/>
            <person name="Orias E."/>
        </authorList>
    </citation>
    <scope>NUCLEOTIDE SEQUENCE [LARGE SCALE GENOMIC DNA]</scope>
    <source>
        <strain evidence="4">SB210</strain>
    </source>
</reference>
<dbReference type="HOGENOM" id="CLU_250659_0_0_1"/>
<evidence type="ECO:0000313" key="3">
    <source>
        <dbReference type="EMBL" id="EAR84138.1"/>
    </source>
</evidence>
<feature type="coiled-coil region" evidence="1">
    <location>
        <begin position="431"/>
        <end position="458"/>
    </location>
</feature>
<name>I7LT29_TETTS</name>
<accession>I7LT29</accession>
<feature type="coiled-coil region" evidence="1">
    <location>
        <begin position="498"/>
        <end position="539"/>
    </location>
</feature>
<feature type="coiled-coil region" evidence="1">
    <location>
        <begin position="854"/>
        <end position="926"/>
    </location>
</feature>
<feature type="coiled-coil region" evidence="1">
    <location>
        <begin position="154"/>
        <end position="227"/>
    </location>
</feature>
<dbReference type="InParanoid" id="I7LT29"/>
<feature type="coiled-coil region" evidence="1">
    <location>
        <begin position="622"/>
        <end position="794"/>
    </location>
</feature>
<dbReference type="Proteomes" id="UP000009168">
    <property type="component" value="Unassembled WGS sequence"/>
</dbReference>
<feature type="compositionally biased region" description="Basic and acidic residues" evidence="2">
    <location>
        <begin position="1165"/>
        <end position="1179"/>
    </location>
</feature>
<feature type="coiled-coil region" evidence="1">
    <location>
        <begin position="284"/>
        <end position="382"/>
    </location>
</feature>
<sequence length="1463" mass="173635">MKKSQTTNDTINYNPKSLEERLDLFEIQKKEMREEFSFQIRCLSEHYDEQFELYSLDMERFNQQLKKQFMDMFHQKYEQSQIKTYQSILKEEYEKKIKHYNQKLRFFQEKFESFQKVIEPLLDLFKKNQNSYSDEVIKLMFEYQDKVKDYLSDKKEQSDIIKFLKEENNQLESTVKNLTYSSRSQLQKQKQYSNQILVENNRLKQIVQNLELEKINLIALNSNYQQKNTIFQSELDRKKNLQKNASDLGNISACLKIELIGKEDKITELKNTLETEKITNQKTLKELEEINQSCIREIELLKNQLKIEIQTKQNLVQSKDKEIERLEQRYQKDIAAIEEKRLIFQESLTKNENDYFQLKNKYKDLSEDHILLQQKIKQLNKEYEEGYEMQQQKFEKDVKLIQEQQYKKIMEVKYDYENQLGKLKQDHLQKIFNLNTQINSLESLLKHEEETVKQKCNQIMQIESDHKNYVDELLSKISQLNLQLYQQNDLINETNTTNTRSIQQLEAVQQENDNFRNKLASLQIEITQLNDTIQKQDQIIYQNIEEKQALINKRDADFQEQIQNILALEKQKYYEKIAEFVNKYEKVTTEAEIQTEFDLEKFIHETEKKQAQEIKQINCQKNQEFLQKEEQIILKMQALEEQITSLNTQVASEKQNTQNIIEKYKKQMTELEERNKQEINQIKNNVRKDKNEKFINQIKLLEKEKQEMKVELDNFKELNKIHFERLFKNQKEDFEKKVFELEQVIKNEKHKQHLIQTESLLVQQNLKSKYEQSLQANQKDLKDIQEKLNKKNSKQINTYVQTCQTEQAIILNSKISQTDSDLIQELYIQEKQREMELKMVNFQEKCNQERESLLREQEDYLKKMMLEIQTLQDLFNKKYNDLNAQYQKLELEYESRPSRFEDIELIDKLNKKILQIQKQNKDLVLDIQNREVNYNKVFKSNPIVGVYAPVNNLKSFVDSEKSTQFNKQLISFDQQNSQSIDLDSQMKSTFQNKFVQSSLQNILEDSSCKIDEERKLESDRKVQNEELYLHKKNSSNNNAQSIQNSYEDIDNQIENRPGLINLPPKYLNQNGKENYSLNQPLINIILSKTQNRRYKKNSLDINQSQESIVDAIKIQRRDIKTSISPIIVNKEENQRIIRNNSQPEQLLGDFLDSDLPVSFSCEANKRTPEVGSKNDRNEKQMNVIQEDTQESDKTPFRKKKKLIVKGINMKKVDNSQIQYVIESNRSMIKKNIEGFKNSNQIFPPKSSSSQSQNQANTFQYPVNNQKTGIVQQFNRKIKSQNSNYTSIDAQYHQQSSSIDNYSNKKINLSLQSDSININRCSTAITAQYKPIENDASQSKSLERSTLDLEVSFSKQMKRKYLNQSIDLPSTTANLKYFDKFFSLSKNTNQNIHVNSSTNASLISGQQNNLYLESCTNKYLDQIQINDVLSSNSGNALPQTSFTKHSFKQKQVPLNKLYKTISNN</sequence>
<gene>
    <name evidence="3" type="ORF">TTHERM_00723230</name>
</gene>
<proteinExistence type="predicted"/>
<dbReference type="GeneID" id="7833917"/>
<evidence type="ECO:0000256" key="1">
    <source>
        <dbReference type="SAM" id="Coils"/>
    </source>
</evidence>
<feature type="region of interest" description="Disordered" evidence="2">
    <location>
        <begin position="1165"/>
        <end position="1195"/>
    </location>
</feature>
<keyword evidence="1" id="KW-0175">Coiled coil</keyword>
<keyword evidence="4" id="KW-1185">Reference proteome</keyword>
<evidence type="ECO:0000313" key="4">
    <source>
        <dbReference type="Proteomes" id="UP000009168"/>
    </source>
</evidence>
<organism evidence="3 4">
    <name type="scientific">Tetrahymena thermophila (strain SB210)</name>
    <dbReference type="NCBI Taxonomy" id="312017"/>
    <lineage>
        <taxon>Eukaryota</taxon>
        <taxon>Sar</taxon>
        <taxon>Alveolata</taxon>
        <taxon>Ciliophora</taxon>
        <taxon>Intramacronucleata</taxon>
        <taxon>Oligohymenophorea</taxon>
        <taxon>Hymenostomatida</taxon>
        <taxon>Tetrahymenina</taxon>
        <taxon>Tetrahymenidae</taxon>
        <taxon>Tetrahymena</taxon>
    </lineage>
</organism>
<protein>
    <submittedName>
        <fullName evidence="3">Uncharacterized protein</fullName>
    </submittedName>
</protein>
<dbReference type="EMBL" id="GG662432">
    <property type="protein sequence ID" value="EAR84138.1"/>
    <property type="molecule type" value="Genomic_DNA"/>
</dbReference>